<keyword evidence="2" id="KW-1185">Reference proteome</keyword>
<gene>
    <name evidence="1" type="ORF">AVEN_239679_1</name>
</gene>
<accession>A0A4Y2CS72</accession>
<proteinExistence type="predicted"/>
<reference evidence="1 2" key="1">
    <citation type="journal article" date="2019" name="Sci. Rep.">
        <title>Orb-weaving spider Araneus ventricosus genome elucidates the spidroin gene catalogue.</title>
        <authorList>
            <person name="Kono N."/>
            <person name="Nakamura H."/>
            <person name="Ohtoshi R."/>
            <person name="Moran D.A.P."/>
            <person name="Shinohara A."/>
            <person name="Yoshida Y."/>
            <person name="Fujiwara M."/>
            <person name="Mori M."/>
            <person name="Tomita M."/>
            <person name="Arakawa K."/>
        </authorList>
    </citation>
    <scope>NUCLEOTIDE SEQUENCE [LARGE SCALE GENOMIC DNA]</scope>
</reference>
<sequence length="99" mass="11390">MASAVHVQRSYDDDCVFSRTFLLQARYSPHLLHSVDPYVGQFNFVHSSILPPRRSVLTTLCCPALIQAFYCMKKAFPKLQCKFRIVFVSSILVANLIHW</sequence>
<evidence type="ECO:0000313" key="2">
    <source>
        <dbReference type="Proteomes" id="UP000499080"/>
    </source>
</evidence>
<organism evidence="1 2">
    <name type="scientific">Araneus ventricosus</name>
    <name type="common">Orbweaver spider</name>
    <name type="synonym">Epeira ventricosa</name>
    <dbReference type="NCBI Taxonomy" id="182803"/>
    <lineage>
        <taxon>Eukaryota</taxon>
        <taxon>Metazoa</taxon>
        <taxon>Ecdysozoa</taxon>
        <taxon>Arthropoda</taxon>
        <taxon>Chelicerata</taxon>
        <taxon>Arachnida</taxon>
        <taxon>Araneae</taxon>
        <taxon>Araneomorphae</taxon>
        <taxon>Entelegynae</taxon>
        <taxon>Araneoidea</taxon>
        <taxon>Araneidae</taxon>
        <taxon>Araneus</taxon>
    </lineage>
</organism>
<protein>
    <submittedName>
        <fullName evidence="1">Uncharacterized protein</fullName>
    </submittedName>
</protein>
<dbReference type="AlphaFoldDB" id="A0A4Y2CS72"/>
<comment type="caution">
    <text evidence="1">The sequence shown here is derived from an EMBL/GenBank/DDBJ whole genome shotgun (WGS) entry which is preliminary data.</text>
</comment>
<dbReference type="Proteomes" id="UP000499080">
    <property type="component" value="Unassembled WGS sequence"/>
</dbReference>
<evidence type="ECO:0000313" key="1">
    <source>
        <dbReference type="EMBL" id="GBM06979.1"/>
    </source>
</evidence>
<dbReference type="EMBL" id="BGPR01000236">
    <property type="protein sequence ID" value="GBM06979.1"/>
    <property type="molecule type" value="Genomic_DNA"/>
</dbReference>
<name>A0A4Y2CS72_ARAVE</name>